<name>X0RTU3_9ZZZZ</name>
<comment type="caution">
    <text evidence="1">The sequence shown here is derived from an EMBL/GenBank/DDBJ whole genome shotgun (WGS) entry which is preliminary data.</text>
</comment>
<organism evidence="1">
    <name type="scientific">marine sediment metagenome</name>
    <dbReference type="NCBI Taxonomy" id="412755"/>
    <lineage>
        <taxon>unclassified sequences</taxon>
        <taxon>metagenomes</taxon>
        <taxon>ecological metagenomes</taxon>
    </lineage>
</organism>
<proteinExistence type="predicted"/>
<gene>
    <name evidence="1" type="ORF">S01H1_17461</name>
</gene>
<accession>X0RTU3</accession>
<sequence length="55" mass="6130">KKINEPMIVTTKMPARILLSYPASPYTPPRTASPTAAAIKVIKNVMYKKNVAKWT</sequence>
<evidence type="ECO:0000313" key="1">
    <source>
        <dbReference type="EMBL" id="GAF72213.1"/>
    </source>
</evidence>
<dbReference type="EMBL" id="BARS01009265">
    <property type="protein sequence ID" value="GAF72213.1"/>
    <property type="molecule type" value="Genomic_DNA"/>
</dbReference>
<feature type="non-terminal residue" evidence="1">
    <location>
        <position position="1"/>
    </location>
</feature>
<dbReference type="AlphaFoldDB" id="X0RTU3"/>
<reference evidence="1" key="1">
    <citation type="journal article" date="2014" name="Front. Microbiol.">
        <title>High frequency of phylogenetically diverse reductive dehalogenase-homologous genes in deep subseafloor sedimentary metagenomes.</title>
        <authorList>
            <person name="Kawai M."/>
            <person name="Futagami T."/>
            <person name="Toyoda A."/>
            <person name="Takaki Y."/>
            <person name="Nishi S."/>
            <person name="Hori S."/>
            <person name="Arai W."/>
            <person name="Tsubouchi T."/>
            <person name="Morono Y."/>
            <person name="Uchiyama I."/>
            <person name="Ito T."/>
            <person name="Fujiyama A."/>
            <person name="Inagaki F."/>
            <person name="Takami H."/>
        </authorList>
    </citation>
    <scope>NUCLEOTIDE SEQUENCE</scope>
    <source>
        <strain evidence="1">Expedition CK06-06</strain>
    </source>
</reference>
<protein>
    <submittedName>
        <fullName evidence="1">Uncharacterized protein</fullName>
    </submittedName>
</protein>